<evidence type="ECO:0000256" key="3">
    <source>
        <dbReference type="ARBA" id="ARBA00023315"/>
    </source>
</evidence>
<reference evidence="4 5" key="1">
    <citation type="submission" date="2024-01" db="EMBL/GenBank/DDBJ databases">
        <title>Genome assemblies of Stephania.</title>
        <authorList>
            <person name="Yang L."/>
        </authorList>
    </citation>
    <scope>NUCLEOTIDE SEQUENCE [LARGE SCALE GENOMIC DNA]</scope>
    <source>
        <strain evidence="4">JXDWG</strain>
        <tissue evidence="4">Leaf</tissue>
    </source>
</reference>
<name>A0AAP0P135_9MAGN</name>
<comment type="similarity">
    <text evidence="1">Belongs to the plant acyltransferase family.</text>
</comment>
<evidence type="ECO:0000313" key="4">
    <source>
        <dbReference type="EMBL" id="KAK9126248.1"/>
    </source>
</evidence>
<protein>
    <submittedName>
        <fullName evidence="4">Uncharacterized protein</fullName>
    </submittedName>
</protein>
<comment type="caution">
    <text evidence="4">The sequence shown here is derived from an EMBL/GenBank/DDBJ whole genome shotgun (WGS) entry which is preliminary data.</text>
</comment>
<dbReference type="EMBL" id="JBBNAG010000006">
    <property type="protein sequence ID" value="KAK9126248.1"/>
    <property type="molecule type" value="Genomic_DNA"/>
</dbReference>
<dbReference type="PANTHER" id="PTHR31623:SF17">
    <property type="entry name" value="F21J9.9"/>
    <property type="match status" value="1"/>
</dbReference>
<accession>A0AAP0P135</accession>
<keyword evidence="5" id="KW-1185">Reference proteome</keyword>
<dbReference type="InterPro" id="IPR023213">
    <property type="entry name" value="CAT-like_dom_sf"/>
</dbReference>
<dbReference type="AlphaFoldDB" id="A0AAP0P135"/>
<gene>
    <name evidence="4" type="ORF">Scep_015094</name>
</gene>
<sequence>MMKKVQVIDKETIKPSSPTPPHLRIFNLSLIDQYIVTAYIPFILFYTPNTEIDHNELNNARDRYKKNYLDRLKASLSETLTLYYQLAGRFSENIEIICDDGGVDVLNARVSSPLSEVLNRAEPETLSELIPCDYYQHRDNALVVVQFNVFECGGIAVGVCFSHKAGDALSLSMFLTTWASISRGSSPVLRPELHGVSTQFPPSLDVPLAMHVERRTERLVSKRFVFNAFMISSLKSKAPLPYQAIRSRVLPVIVLLWKTLMAADKQKHGHQRPSYVGIGVNLRTKLEHPISRVSFGNLVLIAPALATDENDDLVEQLAMGVGTIDSEYARRLLSKDGYSKMIDMFGEYEEQFSRGEIDRYGMTSLCRFPFYEVDFGWGKPVWLNFPGFEEKNLIVLMDTQCGKGVEAWVTLEEDAMVLFQSKLTSMLQLSSNL</sequence>
<evidence type="ECO:0000256" key="1">
    <source>
        <dbReference type="ARBA" id="ARBA00009861"/>
    </source>
</evidence>
<dbReference type="Proteomes" id="UP001419268">
    <property type="component" value="Unassembled WGS sequence"/>
</dbReference>
<dbReference type="PANTHER" id="PTHR31623">
    <property type="entry name" value="F21J9.9"/>
    <property type="match status" value="1"/>
</dbReference>
<dbReference type="Gene3D" id="3.30.559.10">
    <property type="entry name" value="Chloramphenicol acetyltransferase-like domain"/>
    <property type="match status" value="2"/>
</dbReference>
<dbReference type="GO" id="GO:0016746">
    <property type="term" value="F:acyltransferase activity"/>
    <property type="evidence" value="ECO:0007669"/>
    <property type="project" value="UniProtKB-KW"/>
</dbReference>
<keyword evidence="2" id="KW-0808">Transferase</keyword>
<organism evidence="4 5">
    <name type="scientific">Stephania cephalantha</name>
    <dbReference type="NCBI Taxonomy" id="152367"/>
    <lineage>
        <taxon>Eukaryota</taxon>
        <taxon>Viridiplantae</taxon>
        <taxon>Streptophyta</taxon>
        <taxon>Embryophyta</taxon>
        <taxon>Tracheophyta</taxon>
        <taxon>Spermatophyta</taxon>
        <taxon>Magnoliopsida</taxon>
        <taxon>Ranunculales</taxon>
        <taxon>Menispermaceae</taxon>
        <taxon>Menispermoideae</taxon>
        <taxon>Cissampelideae</taxon>
        <taxon>Stephania</taxon>
    </lineage>
</organism>
<evidence type="ECO:0000313" key="5">
    <source>
        <dbReference type="Proteomes" id="UP001419268"/>
    </source>
</evidence>
<keyword evidence="3" id="KW-0012">Acyltransferase</keyword>
<proteinExistence type="inferred from homology"/>
<evidence type="ECO:0000256" key="2">
    <source>
        <dbReference type="ARBA" id="ARBA00022679"/>
    </source>
</evidence>
<dbReference type="Pfam" id="PF02458">
    <property type="entry name" value="Transferase"/>
    <property type="match status" value="1"/>
</dbReference>